<feature type="transmembrane region" description="Helical" evidence="9">
    <location>
        <begin position="317"/>
        <end position="336"/>
    </location>
</feature>
<keyword evidence="3 9" id="KW-0812">Transmembrane</keyword>
<comment type="similarity">
    <text evidence="7 9">Belongs to the SFT2 family.</text>
</comment>
<keyword evidence="5 9" id="KW-1133">Transmembrane helix</keyword>
<organism evidence="11">
    <name type="scientific">Salix viminalis</name>
    <name type="common">Common osier</name>
    <name type="synonym">Basket willow</name>
    <dbReference type="NCBI Taxonomy" id="40686"/>
    <lineage>
        <taxon>Eukaryota</taxon>
        <taxon>Viridiplantae</taxon>
        <taxon>Streptophyta</taxon>
        <taxon>Embryophyta</taxon>
        <taxon>Tracheophyta</taxon>
        <taxon>Spermatophyta</taxon>
        <taxon>Magnoliopsida</taxon>
        <taxon>eudicotyledons</taxon>
        <taxon>Gunneridae</taxon>
        <taxon>Pentapetalae</taxon>
        <taxon>rosids</taxon>
        <taxon>fabids</taxon>
        <taxon>Malpighiales</taxon>
        <taxon>Salicaceae</taxon>
        <taxon>Saliceae</taxon>
        <taxon>Salix</taxon>
    </lineage>
</organism>
<keyword evidence="6 9" id="KW-0472">Membrane</keyword>
<keyword evidence="2 9" id="KW-0813">Transport</keyword>
<gene>
    <name evidence="11" type="ORF">SVIM_LOCUS154698</name>
</gene>
<sequence>MMDALPFRTLLHFPCTSKFTSCTRPKDAMPIDFKCNFSSLEIKRLSRRMVLKFCGFNTLLLSINPVLAAPMPEMKEPEVIRTLKLASGVKFQEIIEGEGSEAQEGDTVEVNYVCRRSNGYFVHSTVDQFSGESSPVILPLDENQIIKGLKEVLIGMKVGGKRRALIPPSVGYFGPRRSLFSHATEPLIFEVQLLKSWFSSSGEDQLREKPSSSLLADWNSYAATSDANESTNGLRSFGSLDLEAAVRSANDTVSGTLNKFAICFTLGCGFIIGSFFALKGPKNQLAHMSSKERIPFTLGFIGSMVGTLYVSMVWHSYVLSVLFSVIQVLALVYYAISYFPGGSAGLKFLSSSLASSAMRLFGR</sequence>
<dbReference type="InterPro" id="IPR046357">
    <property type="entry name" value="PPIase_dom_sf"/>
</dbReference>
<feature type="transmembrane region" description="Helical" evidence="9">
    <location>
        <begin position="257"/>
        <end position="278"/>
    </location>
</feature>
<dbReference type="InterPro" id="IPR011691">
    <property type="entry name" value="Vesicle_transpt_SFT2"/>
</dbReference>
<dbReference type="PANTHER" id="PTHR23137:SF36">
    <property type="entry name" value="VESICLE TRANSPORT PROTEIN SFT2C"/>
    <property type="match status" value="1"/>
</dbReference>
<evidence type="ECO:0000256" key="1">
    <source>
        <dbReference type="ARBA" id="ARBA00004141"/>
    </source>
</evidence>
<keyword evidence="4 9" id="KW-0653">Protein transport</keyword>
<dbReference type="Gene3D" id="3.10.50.40">
    <property type="match status" value="1"/>
</dbReference>
<protein>
    <recommendedName>
        <fullName evidence="9">Vesicle transport protein</fullName>
    </recommendedName>
</protein>
<dbReference type="InterPro" id="IPR001179">
    <property type="entry name" value="PPIase_FKBP_dom"/>
</dbReference>
<dbReference type="GO" id="GO:0005737">
    <property type="term" value="C:cytoplasm"/>
    <property type="evidence" value="ECO:0007669"/>
    <property type="project" value="UniProtKB-ARBA"/>
</dbReference>
<dbReference type="PANTHER" id="PTHR23137">
    <property type="entry name" value="VESICLE TRANSPORT PROTEIN-RELATED"/>
    <property type="match status" value="1"/>
</dbReference>
<name>A0A6N2KZ06_SALVM</name>
<dbReference type="GO" id="GO:0012505">
    <property type="term" value="C:endomembrane system"/>
    <property type="evidence" value="ECO:0007669"/>
    <property type="project" value="UniProtKB-ARBA"/>
</dbReference>
<dbReference type="InterPro" id="IPR007305">
    <property type="entry name" value="Vesicle_transpt_Got1/SFT2"/>
</dbReference>
<evidence type="ECO:0000256" key="4">
    <source>
        <dbReference type="ARBA" id="ARBA00022927"/>
    </source>
</evidence>
<evidence type="ECO:0000259" key="10">
    <source>
        <dbReference type="PROSITE" id="PS50059"/>
    </source>
</evidence>
<keyword evidence="8" id="KW-0697">Rotamase</keyword>
<evidence type="ECO:0000256" key="9">
    <source>
        <dbReference type="RuleBase" id="RU363111"/>
    </source>
</evidence>
<evidence type="ECO:0000256" key="5">
    <source>
        <dbReference type="ARBA" id="ARBA00022989"/>
    </source>
</evidence>
<evidence type="ECO:0000256" key="6">
    <source>
        <dbReference type="ARBA" id="ARBA00023136"/>
    </source>
</evidence>
<dbReference type="GO" id="GO:0003755">
    <property type="term" value="F:peptidyl-prolyl cis-trans isomerase activity"/>
    <property type="evidence" value="ECO:0007669"/>
    <property type="project" value="UniProtKB-KW"/>
</dbReference>
<dbReference type="EMBL" id="CAADRP010000902">
    <property type="protein sequence ID" value="VFU33601.1"/>
    <property type="molecule type" value="Genomic_DNA"/>
</dbReference>
<dbReference type="PROSITE" id="PS50059">
    <property type="entry name" value="FKBP_PPIASE"/>
    <property type="match status" value="1"/>
</dbReference>
<evidence type="ECO:0000256" key="3">
    <source>
        <dbReference type="ARBA" id="ARBA00022692"/>
    </source>
</evidence>
<dbReference type="GO" id="GO:0016192">
    <property type="term" value="P:vesicle-mediated transport"/>
    <property type="evidence" value="ECO:0007669"/>
    <property type="project" value="InterPro"/>
</dbReference>
<feature type="transmembrane region" description="Helical" evidence="9">
    <location>
        <begin position="294"/>
        <end position="311"/>
    </location>
</feature>
<dbReference type="Pfam" id="PF04178">
    <property type="entry name" value="Got1"/>
    <property type="match status" value="1"/>
</dbReference>
<comment type="catalytic activity">
    <reaction evidence="8">
        <text>[protein]-peptidylproline (omega=180) = [protein]-peptidylproline (omega=0)</text>
        <dbReference type="Rhea" id="RHEA:16237"/>
        <dbReference type="Rhea" id="RHEA-COMP:10747"/>
        <dbReference type="Rhea" id="RHEA-COMP:10748"/>
        <dbReference type="ChEBI" id="CHEBI:83833"/>
        <dbReference type="ChEBI" id="CHEBI:83834"/>
        <dbReference type="EC" id="5.2.1.8"/>
    </reaction>
</comment>
<comment type="subcellular location">
    <subcellularLocation>
        <location evidence="1 9">Membrane</location>
        <topology evidence="1 9">Multi-pass membrane protein</topology>
    </subcellularLocation>
</comment>
<dbReference type="Pfam" id="PF00254">
    <property type="entry name" value="FKBP_C"/>
    <property type="match status" value="1"/>
</dbReference>
<evidence type="ECO:0000313" key="11">
    <source>
        <dbReference type="EMBL" id="VFU33601.1"/>
    </source>
</evidence>
<feature type="domain" description="PPIase FKBP-type" evidence="10">
    <location>
        <begin position="105"/>
        <end position="197"/>
    </location>
</feature>
<evidence type="ECO:0000256" key="8">
    <source>
        <dbReference type="PROSITE-ProRule" id="PRU00277"/>
    </source>
</evidence>
<keyword evidence="8" id="KW-0413">Isomerase</keyword>
<dbReference type="GO" id="GO:0015031">
    <property type="term" value="P:protein transport"/>
    <property type="evidence" value="ECO:0007669"/>
    <property type="project" value="UniProtKB-KW"/>
</dbReference>
<accession>A0A6N2KZ06</accession>
<dbReference type="AlphaFoldDB" id="A0A6N2KZ06"/>
<evidence type="ECO:0000256" key="2">
    <source>
        <dbReference type="ARBA" id="ARBA00022448"/>
    </source>
</evidence>
<comment type="caution">
    <text evidence="9">Lacks conserved residue(s) required for the propagation of feature annotation.</text>
</comment>
<dbReference type="SUPFAM" id="SSF54534">
    <property type="entry name" value="FKBP-like"/>
    <property type="match status" value="1"/>
</dbReference>
<proteinExistence type="inferred from homology"/>
<comment type="function">
    <text evidence="9">May be involved in fusion of retrograde transport vesicles derived from an endocytic compartment with the Golgi complex.</text>
</comment>
<reference evidence="11" key="1">
    <citation type="submission" date="2019-03" db="EMBL/GenBank/DDBJ databases">
        <authorList>
            <person name="Mank J."/>
            <person name="Almeida P."/>
        </authorList>
    </citation>
    <scope>NUCLEOTIDE SEQUENCE</scope>
    <source>
        <strain evidence="11">78183</strain>
    </source>
</reference>
<dbReference type="GO" id="GO:0016020">
    <property type="term" value="C:membrane"/>
    <property type="evidence" value="ECO:0007669"/>
    <property type="project" value="UniProtKB-SubCell"/>
</dbReference>
<evidence type="ECO:0000256" key="7">
    <source>
        <dbReference type="ARBA" id="ARBA00025800"/>
    </source>
</evidence>